<gene>
    <name evidence="1" type="primary">51</name>
    <name evidence="1" type="ORF">KYLE_54</name>
</gene>
<dbReference type="KEGG" id="vg:55620325"/>
<evidence type="ECO:0000313" key="2">
    <source>
        <dbReference type="Proteomes" id="UP000319711"/>
    </source>
</evidence>
<keyword evidence="2" id="KW-1185">Reference proteome</keyword>
<protein>
    <submittedName>
        <fullName evidence="1">Baseplate J protein</fullName>
    </submittedName>
</protein>
<dbReference type="EMBL" id="MN038177">
    <property type="protein sequence ID" value="QDH49674.1"/>
    <property type="molecule type" value="Genomic_DNA"/>
</dbReference>
<reference evidence="1 2" key="1">
    <citation type="submission" date="2019-06" db="EMBL/GenBank/DDBJ databases">
        <authorList>
            <person name="Fakulujo A."/>
            <person name="Fiaz D."/>
            <person name="Garg S."/>
            <person name="Gordon G."/>
            <person name="Haider Z."/>
            <person name="Hale A."/>
            <person name="Hodges K."/>
            <person name="Jacob L."/>
            <person name="Kandil F."/>
            <person name="Kincaid V."/>
            <person name="Melchor-Guerra M."/>
            <person name="Morrelli A."/>
            <person name="Morris R."/>
            <person name="Nawaz M."/>
            <person name="Nguyen N."/>
            <person name="Omair A."/>
            <person name="Pray J."/>
            <person name="Saleem H."/>
            <person name="Saravane K."/>
            <person name="Sharma A."/>
            <person name="Singh A."/>
            <person name="Walston M."/>
            <person name="Zaman H."/>
            <person name="Puthuveetil N."/>
            <person name="Do L."/>
            <person name="Islam N."/>
            <person name="Johnson A."/>
        </authorList>
    </citation>
    <scope>NUCLEOTIDE SEQUENCE [LARGE SCALE GENOMIC DNA]</scope>
</reference>
<sequence length="421" mass="44263">MTAEYVFTNETGIISVDTSTLLDDVKKEYTDALGDGLDTDASTPQGTMIQGETLARTSVMKNNAELANVINPSYSYGTFLDAIASLTGVERGLKQPTLVRELAFEGNTGVVVDAGSRIRSANGDVFTVLSPVTLESNTIVRGLATSVAMGNIPLSAGELTIVDGKIGWGAVRADDLTTVVPGQLELSDSALKVARKRRLYQQGSASLQAIAARVMAIDGTRSVKAIENDSGAIGQVHGIDFQTPNGVWVCVDSTASDQVIAEALFRAKQGGQPFDFASKGGITQGRPVMGPNGVPVVDPVSKVTYYVKFMRPVMMDLYVQITVARGTSIANADDIKRALIYYSEGLIQGEEGFVVGASASAFELSGAVSNQYPGLYVKDVKVAAVAAGSAAPTAGFSTEVVALAWQRFQINVGFVQVTVVP</sequence>
<proteinExistence type="predicted"/>
<accession>A0A514A8W9</accession>
<dbReference type="Proteomes" id="UP000319711">
    <property type="component" value="Segment"/>
</dbReference>
<organism evidence="1 2">
    <name type="scientific">Pantoea phage Kyle</name>
    <dbReference type="NCBI Taxonomy" id="2589665"/>
    <lineage>
        <taxon>Viruses</taxon>
        <taxon>Duplodnaviria</taxon>
        <taxon>Heunggongvirae</taxon>
        <taxon>Uroviricota</taxon>
        <taxon>Caudoviricetes</taxon>
        <taxon>Lindbergviridae</taxon>
        <taxon>Kylevirus</taxon>
        <taxon>Kylevirus kyle</taxon>
    </lineage>
</organism>
<evidence type="ECO:0000313" key="1">
    <source>
        <dbReference type="EMBL" id="QDH49674.1"/>
    </source>
</evidence>
<dbReference type="GeneID" id="55620325"/>
<dbReference type="RefSeq" id="YP_009849886.1">
    <property type="nucleotide sequence ID" value="NC_048796.1"/>
</dbReference>
<name>A0A514A8W9_9CAUD</name>